<feature type="compositionally biased region" description="Polar residues" evidence="3">
    <location>
        <begin position="514"/>
        <end position="527"/>
    </location>
</feature>
<comment type="caution">
    <text evidence="5">The sequence shown here is derived from an EMBL/GenBank/DDBJ whole genome shotgun (WGS) entry which is preliminary data.</text>
</comment>
<proteinExistence type="predicted"/>
<dbReference type="GO" id="GO:0003677">
    <property type="term" value="F:DNA binding"/>
    <property type="evidence" value="ECO:0007669"/>
    <property type="project" value="InterPro"/>
</dbReference>
<dbReference type="EMBL" id="LSBJ02000001">
    <property type="protein sequence ID" value="OAQ73050.2"/>
    <property type="molecule type" value="Genomic_DNA"/>
</dbReference>
<comment type="subcellular location">
    <subcellularLocation>
        <location evidence="1">Nucleus</location>
    </subcellularLocation>
</comment>
<dbReference type="STRING" id="1380566.A0A179G6E6"/>
<dbReference type="SMART" id="SM00906">
    <property type="entry name" value="Fungal_trans"/>
    <property type="match status" value="1"/>
</dbReference>
<dbReference type="OrthoDB" id="10263753at2759"/>
<organism evidence="5 6">
    <name type="scientific">Pochonia chlamydosporia 170</name>
    <dbReference type="NCBI Taxonomy" id="1380566"/>
    <lineage>
        <taxon>Eukaryota</taxon>
        <taxon>Fungi</taxon>
        <taxon>Dikarya</taxon>
        <taxon>Ascomycota</taxon>
        <taxon>Pezizomycotina</taxon>
        <taxon>Sordariomycetes</taxon>
        <taxon>Hypocreomycetidae</taxon>
        <taxon>Hypocreales</taxon>
        <taxon>Clavicipitaceae</taxon>
        <taxon>Pochonia</taxon>
    </lineage>
</organism>
<dbReference type="CDD" id="cd12148">
    <property type="entry name" value="fungal_TF_MHR"/>
    <property type="match status" value="1"/>
</dbReference>
<keyword evidence="6" id="KW-1185">Reference proteome</keyword>
<dbReference type="RefSeq" id="XP_022284700.1">
    <property type="nucleotide sequence ID" value="XM_022428191.1"/>
</dbReference>
<feature type="region of interest" description="Disordered" evidence="3">
    <location>
        <begin position="272"/>
        <end position="304"/>
    </location>
</feature>
<evidence type="ECO:0000313" key="5">
    <source>
        <dbReference type="EMBL" id="OAQ73050.2"/>
    </source>
</evidence>
<dbReference type="GO" id="GO:0006351">
    <property type="term" value="P:DNA-templated transcription"/>
    <property type="evidence" value="ECO:0007669"/>
    <property type="project" value="InterPro"/>
</dbReference>
<dbReference type="PANTHER" id="PTHR31001">
    <property type="entry name" value="UNCHARACTERIZED TRANSCRIPTIONAL REGULATORY PROTEIN"/>
    <property type="match status" value="1"/>
</dbReference>
<keyword evidence="2" id="KW-0539">Nucleus</keyword>
<evidence type="ECO:0000256" key="3">
    <source>
        <dbReference type="SAM" id="MobiDB-lite"/>
    </source>
</evidence>
<evidence type="ECO:0000256" key="2">
    <source>
        <dbReference type="ARBA" id="ARBA00023242"/>
    </source>
</evidence>
<name>A0A179G6E6_METCM</name>
<dbReference type="AlphaFoldDB" id="A0A179G6E6"/>
<dbReference type="KEGG" id="pchm:VFPPC_00859"/>
<sequence>MAATWGYGQTGASTISFLKKIEMAPSTEDQASLSSLSSTHGSRADSFAIREKYKGLIRQLPAKVFSDKLVDMFMREFNWQYYFVDPDIFYAQLQEWNNLPFSIFSTEGPQGISQDLRVFPAVLFQMIATALLILPDEEEEEFAMLKYAANMTFEDLACDYSASGEDIVMLFGKKGLSVTTVQAEFLRASFLKFTANVTESWHMVGIAIRDAQELGMHRDSLDPKPADTSVERALENQWLIERRRKLYMVLAIWDINMCLILGRPGTIDWRHGSPSLPIDAPEPTDRSKTPIVLRNPEKDPPTPLTRSLWLHQLSSPLRDIQDLEQDGPYPKDFSKIDKLHQKIMSLHDSTPGIFRVENPDTRWDEDPNVAPWIQVSRYYFNLLHGFSLMALHRSYVFHRKKSRVEALQASLSMLEMQRLMFEGLSATSWRNFMLFFGTFDAIVLIASIYILFPHDHPEHKQLAVQHIHWAIERFATMQARSPLAKSAQGVLRAILGKFTRALSNSASPAKDSETPSSTRGPSETTPASVVGRREISQASSLTTDEYGKDSASNGHGFESASTGLAMTGETWLSPSEWAFAPDGLSNIMPTFATSDLIFNDLTAVQDRMDMMEVPGMGVGGLDWQFGGDIGEGTLWQVLNQFQPR</sequence>
<dbReference type="Pfam" id="PF04082">
    <property type="entry name" value="Fungal_trans"/>
    <property type="match status" value="1"/>
</dbReference>
<evidence type="ECO:0000313" key="6">
    <source>
        <dbReference type="Proteomes" id="UP000078397"/>
    </source>
</evidence>
<feature type="region of interest" description="Disordered" evidence="3">
    <location>
        <begin position="505"/>
        <end position="534"/>
    </location>
</feature>
<reference evidence="5 6" key="1">
    <citation type="journal article" date="2016" name="PLoS Pathog.">
        <title>Biosynthesis of antibiotic leucinostatins in bio-control fungus Purpureocillium lilacinum and their inhibition on phytophthora revealed by genome mining.</title>
        <authorList>
            <person name="Wang G."/>
            <person name="Liu Z."/>
            <person name="Lin R."/>
            <person name="Li E."/>
            <person name="Mao Z."/>
            <person name="Ling J."/>
            <person name="Yang Y."/>
            <person name="Yin W.B."/>
            <person name="Xie B."/>
        </authorList>
    </citation>
    <scope>NUCLEOTIDE SEQUENCE [LARGE SCALE GENOMIC DNA]</scope>
    <source>
        <strain evidence="5">170</strain>
    </source>
</reference>
<accession>A0A179G6E6</accession>
<evidence type="ECO:0000259" key="4">
    <source>
        <dbReference type="SMART" id="SM00906"/>
    </source>
</evidence>
<gene>
    <name evidence="5" type="ORF">VFPPC_00859</name>
</gene>
<feature type="domain" description="Xylanolytic transcriptional activator regulatory" evidence="4">
    <location>
        <begin position="200"/>
        <end position="283"/>
    </location>
</feature>
<dbReference type="GO" id="GO:0005634">
    <property type="term" value="C:nucleus"/>
    <property type="evidence" value="ECO:0007669"/>
    <property type="project" value="UniProtKB-SubCell"/>
</dbReference>
<evidence type="ECO:0000256" key="1">
    <source>
        <dbReference type="ARBA" id="ARBA00004123"/>
    </source>
</evidence>
<dbReference type="InterPro" id="IPR007219">
    <property type="entry name" value="XnlR_reg_dom"/>
</dbReference>
<dbReference type="InterPro" id="IPR050613">
    <property type="entry name" value="Sec_Metabolite_Reg"/>
</dbReference>
<dbReference type="PANTHER" id="PTHR31001:SF87">
    <property type="entry name" value="COL-21"/>
    <property type="match status" value="1"/>
</dbReference>
<dbReference type="Proteomes" id="UP000078397">
    <property type="component" value="Unassembled WGS sequence"/>
</dbReference>
<dbReference type="GO" id="GO:0008270">
    <property type="term" value="F:zinc ion binding"/>
    <property type="evidence" value="ECO:0007669"/>
    <property type="project" value="InterPro"/>
</dbReference>
<dbReference type="GeneID" id="28844789"/>
<protein>
    <submittedName>
        <fullName evidence="5">Fungal transcriptional regulatory protein</fullName>
    </submittedName>
</protein>